<dbReference type="Proteomes" id="UP000002035">
    <property type="component" value="Unassembled WGS sequence"/>
</dbReference>
<name>C5FK95_ARTOC</name>
<evidence type="ECO:0000256" key="1">
    <source>
        <dbReference type="SAM" id="MobiDB-lite"/>
    </source>
</evidence>
<gene>
    <name evidence="2" type="ORF">MCYG_02936</name>
</gene>
<dbReference type="RefSeq" id="XP_002847430.1">
    <property type="nucleotide sequence ID" value="XM_002847384.1"/>
</dbReference>
<proteinExistence type="predicted"/>
<reference evidence="3" key="1">
    <citation type="journal article" date="2012" name="MBio">
        <title>Comparative genome analysis of Trichophyton rubrum and related dermatophytes reveals candidate genes involved in infection.</title>
        <authorList>
            <person name="Martinez D.A."/>
            <person name="Oliver B.G."/>
            <person name="Graeser Y."/>
            <person name="Goldberg J.M."/>
            <person name="Li W."/>
            <person name="Martinez-Rossi N.M."/>
            <person name="Monod M."/>
            <person name="Shelest E."/>
            <person name="Barton R.C."/>
            <person name="Birch E."/>
            <person name="Brakhage A.A."/>
            <person name="Chen Z."/>
            <person name="Gurr S.J."/>
            <person name="Heiman D."/>
            <person name="Heitman J."/>
            <person name="Kosti I."/>
            <person name="Rossi A."/>
            <person name="Saif S."/>
            <person name="Samalova M."/>
            <person name="Saunders C.W."/>
            <person name="Shea T."/>
            <person name="Summerbell R.C."/>
            <person name="Xu J."/>
            <person name="Young S."/>
            <person name="Zeng Q."/>
            <person name="Birren B.W."/>
            <person name="Cuomo C.A."/>
            <person name="White T.C."/>
        </authorList>
    </citation>
    <scope>NUCLEOTIDE SEQUENCE [LARGE SCALE GENOMIC DNA]</scope>
    <source>
        <strain evidence="3">ATCC MYA-4605 / CBS 113480</strain>
    </source>
</reference>
<sequence>MTKEQKEERQFAPPTLSRLPMLWQSPVQTAQKRAVHRTVRRNAVVTYECPKDTKCDREKEEHKDNIGLTRLMFLIGVWTNHLIDYSQLNELSEAKPTKKTSSIGRQTQGRTAFHDDAAQRSHGQKTSQRGSTRPIPPISRHP</sequence>
<feature type="compositionally biased region" description="Polar residues" evidence="1">
    <location>
        <begin position="99"/>
        <end position="110"/>
    </location>
</feature>
<keyword evidence="3" id="KW-1185">Reference proteome</keyword>
<dbReference type="VEuPathDB" id="FungiDB:MCYG_02936"/>
<dbReference type="GeneID" id="9224876"/>
<accession>C5FK95</accession>
<dbReference type="HOGENOM" id="CLU_1815353_0_0_1"/>
<organism evidence="2 3">
    <name type="scientific">Arthroderma otae (strain ATCC MYA-4605 / CBS 113480)</name>
    <name type="common">Microsporum canis</name>
    <dbReference type="NCBI Taxonomy" id="554155"/>
    <lineage>
        <taxon>Eukaryota</taxon>
        <taxon>Fungi</taxon>
        <taxon>Dikarya</taxon>
        <taxon>Ascomycota</taxon>
        <taxon>Pezizomycotina</taxon>
        <taxon>Eurotiomycetes</taxon>
        <taxon>Eurotiomycetidae</taxon>
        <taxon>Onygenales</taxon>
        <taxon>Arthrodermataceae</taxon>
        <taxon>Microsporum</taxon>
    </lineage>
</organism>
<protein>
    <submittedName>
        <fullName evidence="2">Uncharacterized protein</fullName>
    </submittedName>
</protein>
<dbReference type="AlphaFoldDB" id="C5FK95"/>
<feature type="region of interest" description="Disordered" evidence="1">
    <location>
        <begin position="90"/>
        <end position="142"/>
    </location>
</feature>
<evidence type="ECO:0000313" key="2">
    <source>
        <dbReference type="EMBL" id="EEQ30117.1"/>
    </source>
</evidence>
<evidence type="ECO:0000313" key="3">
    <source>
        <dbReference type="Proteomes" id="UP000002035"/>
    </source>
</evidence>
<dbReference type="EMBL" id="DS995703">
    <property type="protein sequence ID" value="EEQ30117.1"/>
    <property type="molecule type" value="Genomic_DNA"/>
</dbReference>